<sequence>MSYRNGWAPYVSVAKRRARTEKKLKAMQKAGMDIHPVHIDGRTIAHTFWGKAWCDHLIKFSDYENRLPRGRTYVRNGSVCHLEIAQGTVSALVSGSSLYQVSIDFKPLAKKTVDRHSKSLFWPGWFIA</sequence>
<dbReference type="AlphaFoldDB" id="A0A2Z2NUY2"/>
<accession>A0A2Z2NUY2</accession>
<keyword evidence="2" id="KW-1185">Reference proteome</keyword>
<protein>
    <submittedName>
        <fullName evidence="1">Uncharacterized protein</fullName>
    </submittedName>
</protein>
<dbReference type="RefSeq" id="WP_088918962.1">
    <property type="nucleotide sequence ID" value="NZ_CP018632.1"/>
</dbReference>
<dbReference type="KEGG" id="gai:IMCC3135_18760"/>
<organism evidence="1 2">
    <name type="scientific">Granulosicoccus antarcticus IMCC3135</name>
    <dbReference type="NCBI Taxonomy" id="1192854"/>
    <lineage>
        <taxon>Bacteria</taxon>
        <taxon>Pseudomonadati</taxon>
        <taxon>Pseudomonadota</taxon>
        <taxon>Gammaproteobacteria</taxon>
        <taxon>Chromatiales</taxon>
        <taxon>Granulosicoccaceae</taxon>
        <taxon>Granulosicoccus</taxon>
    </lineage>
</organism>
<gene>
    <name evidence="1" type="ORF">IMCC3135_18760</name>
</gene>
<reference evidence="1 2" key="1">
    <citation type="submission" date="2016-12" db="EMBL/GenBank/DDBJ databases">
        <authorList>
            <person name="Song W.-J."/>
            <person name="Kurnit D.M."/>
        </authorList>
    </citation>
    <scope>NUCLEOTIDE SEQUENCE [LARGE SCALE GENOMIC DNA]</scope>
    <source>
        <strain evidence="1 2">IMCC3135</strain>
    </source>
</reference>
<dbReference type="OrthoDB" id="188274at2"/>
<dbReference type="Proteomes" id="UP000250079">
    <property type="component" value="Chromosome"/>
</dbReference>
<name>A0A2Z2NUY2_9GAMM</name>
<dbReference type="PANTHER" id="PTHR38133">
    <property type="entry name" value="SLR1429 PROTEIN"/>
    <property type="match status" value="1"/>
</dbReference>
<evidence type="ECO:0000313" key="1">
    <source>
        <dbReference type="EMBL" id="ASJ73831.1"/>
    </source>
</evidence>
<proteinExistence type="predicted"/>
<dbReference type="EMBL" id="CP018632">
    <property type="protein sequence ID" value="ASJ73831.1"/>
    <property type="molecule type" value="Genomic_DNA"/>
</dbReference>
<dbReference type="PANTHER" id="PTHR38133:SF1">
    <property type="entry name" value="SLR1429 PROTEIN"/>
    <property type="match status" value="1"/>
</dbReference>
<evidence type="ECO:0000313" key="2">
    <source>
        <dbReference type="Proteomes" id="UP000250079"/>
    </source>
</evidence>